<proteinExistence type="inferred from homology"/>
<dbReference type="PANTHER" id="PTHR48022">
    <property type="entry name" value="PLASTIDIC GLUCOSE TRANSPORTER 4"/>
    <property type="match status" value="1"/>
</dbReference>
<feature type="compositionally biased region" description="Basic and acidic residues" evidence="8">
    <location>
        <begin position="507"/>
        <end position="516"/>
    </location>
</feature>
<dbReference type="Pfam" id="PF00083">
    <property type="entry name" value="Sugar_tr"/>
    <property type="match status" value="1"/>
</dbReference>
<dbReference type="InterPro" id="IPR005829">
    <property type="entry name" value="Sugar_transporter_CS"/>
</dbReference>
<feature type="compositionally biased region" description="Gly residues" evidence="8">
    <location>
        <begin position="534"/>
        <end position="576"/>
    </location>
</feature>
<dbReference type="InterPro" id="IPR036259">
    <property type="entry name" value="MFS_trans_sf"/>
</dbReference>
<feature type="compositionally biased region" description="Low complexity" evidence="8">
    <location>
        <begin position="577"/>
        <end position="597"/>
    </location>
</feature>
<dbReference type="InterPro" id="IPR020846">
    <property type="entry name" value="MFS_dom"/>
</dbReference>
<comment type="similarity">
    <text evidence="2 7">Belongs to the major facilitator superfamily. Sugar transporter (TC 2.A.1.1) family.</text>
</comment>
<feature type="transmembrane region" description="Helical" evidence="9">
    <location>
        <begin position="437"/>
        <end position="460"/>
    </location>
</feature>
<evidence type="ECO:0000256" key="1">
    <source>
        <dbReference type="ARBA" id="ARBA00004141"/>
    </source>
</evidence>
<comment type="caution">
    <text evidence="11">The sequence shown here is derived from an EMBL/GenBank/DDBJ whole genome shotgun (WGS) entry which is preliminary data.</text>
</comment>
<evidence type="ECO:0000256" key="3">
    <source>
        <dbReference type="ARBA" id="ARBA00022448"/>
    </source>
</evidence>
<comment type="subcellular location">
    <subcellularLocation>
        <location evidence="1">Membrane</location>
        <topology evidence="1">Multi-pass membrane protein</topology>
    </subcellularLocation>
</comment>
<dbReference type="PROSITE" id="PS00216">
    <property type="entry name" value="SUGAR_TRANSPORT_1"/>
    <property type="match status" value="1"/>
</dbReference>
<feature type="region of interest" description="Disordered" evidence="8">
    <location>
        <begin position="507"/>
        <end position="620"/>
    </location>
</feature>
<dbReference type="EMBL" id="JAQQWM010000002">
    <property type="protein sequence ID" value="KAK8078594.1"/>
    <property type="molecule type" value="Genomic_DNA"/>
</dbReference>
<dbReference type="PRINTS" id="PR00171">
    <property type="entry name" value="SUGRTRNSPORT"/>
</dbReference>
<dbReference type="Gene3D" id="1.20.1250.20">
    <property type="entry name" value="MFS general substrate transporter like domains"/>
    <property type="match status" value="1"/>
</dbReference>
<reference evidence="11 12" key="1">
    <citation type="submission" date="2023-01" db="EMBL/GenBank/DDBJ databases">
        <title>Analysis of 21 Apiospora genomes using comparative genomics revels a genus with tremendous synthesis potential of carbohydrate active enzymes and secondary metabolites.</title>
        <authorList>
            <person name="Sorensen T."/>
        </authorList>
    </citation>
    <scope>NUCLEOTIDE SEQUENCE [LARGE SCALE GENOMIC DNA]</scope>
    <source>
        <strain evidence="11 12">CBS 83171</strain>
    </source>
</reference>
<feature type="transmembrane region" description="Helical" evidence="9">
    <location>
        <begin position="12"/>
        <end position="38"/>
    </location>
</feature>
<dbReference type="PANTHER" id="PTHR48022:SF47">
    <property type="entry name" value="MAJOR FACILITATOR SUPERFAMILY (MFS) PROFILE DOMAIN-CONTAINING PROTEIN"/>
    <property type="match status" value="1"/>
</dbReference>
<sequence>MKLPTFPKIYNIHFVAIIATLGGMLFGFDISSMSAIVITDQYLDYFNKPAGALQGAIGSALAAGSVLGSAIAGPISDKIGRRDSVMFACLFWLIGTAVQVACQNAGTLIAGRVINGFTVGITSAQVPVYLAEIAQAEKRGSIVIIQQLAIEFGILIMYFIGYACSKIPGDASFRTAWGTQFVPCVLLMIGLPFLPRSPRWLAKVGRRDEAIEVLARIQAGGNISDPLVVAELEEIETTLQAEREAGPGLTKFFRNGMWKRTMAGVSVQAWQQLAGANTIVYYLTYIASMAGLTGDVAMITSGVQYAVFIIFTGVMWLFIDKTGRRPLLIYGAVGMAVCHFAVGGAMAANYVPVPEGIGGNPNVIFKVTSGHAANTVITFSYLLIVVYALTLAPGCWIYAAEVWSLGTRATGMSMAALSNWVFNFALGMFLPPAFANIQWRIFIVFGVLCMGAAGWFFVFYPETCGKTLEEVELMFAKDGPAPWKTRKGESRLTAEIQAVVERKTYHDEPKAVETADRTTIPAASEDNMANKTGNQGGNGGNQGGNPFQGGNGLQGGNGGNRFQGGNQGGFQGGNQGGNPSQGANNNFQGGNPFQGQNRAAGSSANNGFFGNRRHARHMRA</sequence>
<keyword evidence="3 7" id="KW-0813">Transport</keyword>
<evidence type="ECO:0000256" key="6">
    <source>
        <dbReference type="ARBA" id="ARBA00023136"/>
    </source>
</evidence>
<evidence type="ECO:0000256" key="4">
    <source>
        <dbReference type="ARBA" id="ARBA00022692"/>
    </source>
</evidence>
<keyword evidence="4 9" id="KW-0812">Transmembrane</keyword>
<dbReference type="Proteomes" id="UP001446871">
    <property type="component" value="Unassembled WGS sequence"/>
</dbReference>
<evidence type="ECO:0000256" key="7">
    <source>
        <dbReference type="RuleBase" id="RU003346"/>
    </source>
</evidence>
<feature type="transmembrane region" description="Helical" evidence="9">
    <location>
        <begin position="113"/>
        <end position="131"/>
    </location>
</feature>
<feature type="transmembrane region" description="Helical" evidence="9">
    <location>
        <begin position="143"/>
        <end position="163"/>
    </location>
</feature>
<keyword evidence="5 9" id="KW-1133">Transmembrane helix</keyword>
<dbReference type="NCBIfam" id="TIGR00879">
    <property type="entry name" value="SP"/>
    <property type="match status" value="1"/>
</dbReference>
<feature type="transmembrane region" description="Helical" evidence="9">
    <location>
        <begin position="371"/>
        <end position="399"/>
    </location>
</feature>
<feature type="transmembrane region" description="Helical" evidence="9">
    <location>
        <begin position="411"/>
        <end position="431"/>
    </location>
</feature>
<protein>
    <submittedName>
        <fullName evidence="11">General substrate transporter</fullName>
    </submittedName>
</protein>
<feature type="transmembrane region" description="Helical" evidence="9">
    <location>
        <begin position="296"/>
        <end position="318"/>
    </location>
</feature>
<evidence type="ECO:0000256" key="2">
    <source>
        <dbReference type="ARBA" id="ARBA00010992"/>
    </source>
</evidence>
<feature type="domain" description="Major facilitator superfamily (MFS) profile" evidence="10">
    <location>
        <begin position="15"/>
        <end position="464"/>
    </location>
</feature>
<organism evidence="11 12">
    <name type="scientific">Apiospora saccharicola</name>
    <dbReference type="NCBI Taxonomy" id="335842"/>
    <lineage>
        <taxon>Eukaryota</taxon>
        <taxon>Fungi</taxon>
        <taxon>Dikarya</taxon>
        <taxon>Ascomycota</taxon>
        <taxon>Pezizomycotina</taxon>
        <taxon>Sordariomycetes</taxon>
        <taxon>Xylariomycetidae</taxon>
        <taxon>Amphisphaeriales</taxon>
        <taxon>Apiosporaceae</taxon>
        <taxon>Apiospora</taxon>
    </lineage>
</organism>
<name>A0ABR1W544_9PEZI</name>
<dbReference type="SUPFAM" id="SSF103473">
    <property type="entry name" value="MFS general substrate transporter"/>
    <property type="match status" value="1"/>
</dbReference>
<feature type="transmembrane region" description="Helical" evidence="9">
    <location>
        <begin position="50"/>
        <end position="72"/>
    </location>
</feature>
<keyword evidence="12" id="KW-1185">Reference proteome</keyword>
<evidence type="ECO:0000256" key="5">
    <source>
        <dbReference type="ARBA" id="ARBA00022989"/>
    </source>
</evidence>
<evidence type="ECO:0000313" key="12">
    <source>
        <dbReference type="Proteomes" id="UP001446871"/>
    </source>
</evidence>
<evidence type="ECO:0000259" key="10">
    <source>
        <dbReference type="PROSITE" id="PS50850"/>
    </source>
</evidence>
<dbReference type="InterPro" id="IPR005828">
    <property type="entry name" value="MFS_sugar_transport-like"/>
</dbReference>
<feature type="compositionally biased region" description="Polar residues" evidence="8">
    <location>
        <begin position="599"/>
        <end position="608"/>
    </location>
</feature>
<evidence type="ECO:0000256" key="8">
    <source>
        <dbReference type="SAM" id="MobiDB-lite"/>
    </source>
</evidence>
<gene>
    <name evidence="11" type="ORF">PG996_004764</name>
</gene>
<dbReference type="PROSITE" id="PS00217">
    <property type="entry name" value="SUGAR_TRANSPORT_2"/>
    <property type="match status" value="1"/>
</dbReference>
<feature type="compositionally biased region" description="Basic residues" evidence="8">
    <location>
        <begin position="611"/>
        <end position="620"/>
    </location>
</feature>
<evidence type="ECO:0000256" key="9">
    <source>
        <dbReference type="SAM" id="Phobius"/>
    </source>
</evidence>
<accession>A0ABR1W544</accession>
<dbReference type="PROSITE" id="PS50850">
    <property type="entry name" value="MFS"/>
    <property type="match status" value="1"/>
</dbReference>
<evidence type="ECO:0000313" key="11">
    <source>
        <dbReference type="EMBL" id="KAK8078594.1"/>
    </source>
</evidence>
<dbReference type="InterPro" id="IPR003663">
    <property type="entry name" value="Sugar/inositol_transpt"/>
</dbReference>
<dbReference type="InterPro" id="IPR050360">
    <property type="entry name" value="MFS_Sugar_Transporters"/>
</dbReference>
<feature type="transmembrane region" description="Helical" evidence="9">
    <location>
        <begin position="261"/>
        <end position="284"/>
    </location>
</feature>
<feature type="transmembrane region" description="Helical" evidence="9">
    <location>
        <begin position="175"/>
        <end position="194"/>
    </location>
</feature>
<feature type="transmembrane region" description="Helical" evidence="9">
    <location>
        <begin position="84"/>
        <end position="101"/>
    </location>
</feature>
<feature type="transmembrane region" description="Helical" evidence="9">
    <location>
        <begin position="327"/>
        <end position="351"/>
    </location>
</feature>
<keyword evidence="6 9" id="KW-0472">Membrane</keyword>